<evidence type="ECO:0000313" key="5">
    <source>
        <dbReference type="Proteomes" id="UP001372834"/>
    </source>
</evidence>
<dbReference type="EMBL" id="JAWJWE010000038">
    <property type="protein sequence ID" value="KAK6623516.1"/>
    <property type="molecule type" value="Genomic_DNA"/>
</dbReference>
<organism evidence="4 5">
    <name type="scientific">Polyplax serrata</name>
    <name type="common">Common mouse louse</name>
    <dbReference type="NCBI Taxonomy" id="468196"/>
    <lineage>
        <taxon>Eukaryota</taxon>
        <taxon>Metazoa</taxon>
        <taxon>Ecdysozoa</taxon>
        <taxon>Arthropoda</taxon>
        <taxon>Hexapoda</taxon>
        <taxon>Insecta</taxon>
        <taxon>Pterygota</taxon>
        <taxon>Neoptera</taxon>
        <taxon>Paraneoptera</taxon>
        <taxon>Psocodea</taxon>
        <taxon>Troctomorpha</taxon>
        <taxon>Phthiraptera</taxon>
        <taxon>Anoplura</taxon>
        <taxon>Polyplacidae</taxon>
        <taxon>Polyplax</taxon>
    </lineage>
</organism>
<proteinExistence type="predicted"/>
<feature type="compositionally biased region" description="Low complexity" evidence="1">
    <location>
        <begin position="623"/>
        <end position="632"/>
    </location>
</feature>
<feature type="compositionally biased region" description="Polar residues" evidence="1">
    <location>
        <begin position="327"/>
        <end position="357"/>
    </location>
</feature>
<dbReference type="InterPro" id="IPR036508">
    <property type="entry name" value="Chitin-bd_dom_sf"/>
</dbReference>
<feature type="region of interest" description="Disordered" evidence="1">
    <location>
        <begin position="1105"/>
        <end position="1142"/>
    </location>
</feature>
<feature type="signal peptide" evidence="2">
    <location>
        <begin position="1"/>
        <end position="21"/>
    </location>
</feature>
<protein>
    <recommendedName>
        <fullName evidence="3">Chitin-binding type-2 domain-containing protein</fullName>
    </recommendedName>
</protein>
<feature type="compositionally biased region" description="Polar residues" evidence="1">
    <location>
        <begin position="960"/>
        <end position="971"/>
    </location>
</feature>
<dbReference type="GO" id="GO:0005576">
    <property type="term" value="C:extracellular region"/>
    <property type="evidence" value="ECO:0007669"/>
    <property type="project" value="InterPro"/>
</dbReference>
<feature type="compositionally biased region" description="Polar residues" evidence="1">
    <location>
        <begin position="639"/>
        <end position="705"/>
    </location>
</feature>
<feature type="compositionally biased region" description="Polar residues" evidence="1">
    <location>
        <begin position="980"/>
        <end position="1020"/>
    </location>
</feature>
<feature type="compositionally biased region" description="Basic and acidic residues" evidence="1">
    <location>
        <begin position="740"/>
        <end position="756"/>
    </location>
</feature>
<dbReference type="Pfam" id="PF01607">
    <property type="entry name" value="CBM_14"/>
    <property type="match status" value="1"/>
</dbReference>
<dbReference type="SUPFAM" id="SSF57625">
    <property type="entry name" value="Invertebrate chitin-binding proteins"/>
    <property type="match status" value="1"/>
</dbReference>
<evidence type="ECO:0000256" key="1">
    <source>
        <dbReference type="SAM" id="MobiDB-lite"/>
    </source>
</evidence>
<feature type="compositionally biased region" description="Low complexity" evidence="1">
    <location>
        <begin position="506"/>
        <end position="516"/>
    </location>
</feature>
<feature type="region of interest" description="Disordered" evidence="1">
    <location>
        <begin position="217"/>
        <end position="262"/>
    </location>
</feature>
<feature type="region of interest" description="Disordered" evidence="1">
    <location>
        <begin position="296"/>
        <end position="941"/>
    </location>
</feature>
<sequence length="1305" mass="139961">MSSMYLNFILFFCVFGKVVLASEELPADHQVASPGCNYQGLAVDETPVTFPTTSFNCWGRYDGYYADTEVDCTIFHYCQTWYFPTGHNETVKWDFVCPQTTIFNQQLLSCTPPSASFDCQESPQYYWINYNLTSNNPSTAEVPQVESVTPTQQDITGGPDVPSAGSPEAQATDENGFYGNPPAAGSYPPYPPAVQYPPWGYPNPYVPYPIDTITTNVEPQSPLEFPTETGSSSENIQPPPYPYDNNYVQFPGQHPSSLSDADTTNQYFNAQQNVNNNFNTPVEEYQFEGAAVPIGSGSSNYNDELSGGKPGDLGMNHDDVAPEEQQPDVSSSINSLEHGTSDLSGSNFDPSVQNTNDFIDEIGNREPISPVVPGDLYPSEPNAGNEYEEPSVQPVNSEVSYTELESENHVDDIVGNNAPAPPNPYSPESVDSDPTPLGNAEDSNRPIEPNQVVSSVPQAQDEVDNSSADPVTFDNAEYQSPWAGNTYNKPEPDNLMEPQNPTENSVPDAVVVAVPASEYSELEAQNPTDHDVQHLPQLPTENEKPDSSYPDENTFDSGPTSDASGQVFPDESDNKEPIPQFSMENQPEITNSNNNLEPVSPDNNIQLPESNSAEVEVTVTPASHNLNENSNSELDELLQTSLTFPDTSSDVVSSHENTNDSATSPLSESGSEENISVIQEPNPSNSAQPEQTDIDSTFGNSQSLAPSIPLDVQSNLETIPVNPTSDSTVPDLKPQVASDDLQHEVHSPPSESHEDSSLQTNSDNSANEPEIVEFTVDKEPVQTPTHTADSTDSDGAVPDLGIAATENPDLSNEAGTGQNFVDSQTGDYLTPTESQTESSADNENPEAVGLDENINSTGQDTTNSNPVSENEEPNVTFVPPAEHHQVVDDNDSSSSYPTSDTEASSTDSGTSGDSGSDVADPELSNTDNELSTLTNESQLTHDNNICGNVVDSAGGNTSNCTANSTASGSLSEESEPVATGETNTGSDELVSSTGNLSEPSQVNVPPLTETSSNDGTSVTDSDIIPEDTETNLSSQGNIDEQRPSSADAATQTTEENETQTEDDAAYPTDDSNSTVEVAPGQLNTFTSTEEQTVVNASVNSTVNTLTNTTVESPHKPSLLGDVDKGPETPPETDPGSNPGQVELLTETQTNDSPDILTPNENIHDIDVEHEKTFPNQTDASDKPEPVSESDLGSDPALPTFLVPEPVGHVLSENNEESDADSTSVLNNIDNPERDVAASGGIIGDNSELDPTFIVPLNENLEPEPTFIIDFNKNIDTGNSDYAVEYFTSPRPYPINFSIDNSRSVK</sequence>
<feature type="compositionally biased region" description="Polar residues" evidence="1">
    <location>
        <begin position="555"/>
        <end position="564"/>
    </location>
</feature>
<feature type="compositionally biased region" description="Polar residues" evidence="1">
    <location>
        <begin position="712"/>
        <end position="728"/>
    </location>
</feature>
<feature type="compositionally biased region" description="Polar residues" evidence="1">
    <location>
        <begin position="808"/>
        <end position="842"/>
    </location>
</feature>
<name>A0AAN8NQC8_POLSC</name>
<evidence type="ECO:0000256" key="2">
    <source>
        <dbReference type="SAM" id="SignalP"/>
    </source>
</evidence>
<accession>A0AAN8NQC8</accession>
<feature type="compositionally biased region" description="Low complexity" evidence="1">
    <location>
        <begin position="861"/>
        <end position="876"/>
    </location>
</feature>
<dbReference type="Proteomes" id="UP001372834">
    <property type="component" value="Unassembled WGS sequence"/>
</dbReference>
<feature type="domain" description="Chitin-binding type-2" evidence="3">
    <location>
        <begin position="54"/>
        <end position="121"/>
    </location>
</feature>
<reference evidence="4 5" key="1">
    <citation type="submission" date="2023-10" db="EMBL/GenBank/DDBJ databases">
        <title>Genomes of two closely related lineages of the louse Polyplax serrata with different host specificities.</title>
        <authorList>
            <person name="Martinu J."/>
            <person name="Tarabai H."/>
            <person name="Stefka J."/>
            <person name="Hypsa V."/>
        </authorList>
    </citation>
    <scope>NUCLEOTIDE SEQUENCE [LARGE SCALE GENOMIC DNA]</scope>
    <source>
        <strain evidence="4">HR10_N</strain>
    </source>
</reference>
<feature type="compositionally biased region" description="Acidic residues" evidence="1">
    <location>
        <begin position="1054"/>
        <end position="1064"/>
    </location>
</feature>
<feature type="compositionally biased region" description="Polar residues" evidence="1">
    <location>
        <begin position="923"/>
        <end position="941"/>
    </location>
</feature>
<evidence type="ECO:0000313" key="4">
    <source>
        <dbReference type="EMBL" id="KAK6623516.1"/>
    </source>
</evidence>
<gene>
    <name evidence="4" type="ORF">RUM43_009368</name>
</gene>
<feature type="compositionally biased region" description="Low complexity" evidence="1">
    <location>
        <begin position="898"/>
        <end position="917"/>
    </location>
</feature>
<feature type="compositionally biased region" description="Polar residues" evidence="1">
    <location>
        <begin position="582"/>
        <end position="613"/>
    </location>
</feature>
<dbReference type="InterPro" id="IPR002557">
    <property type="entry name" value="Chitin-bd_dom"/>
</dbReference>
<keyword evidence="2" id="KW-0732">Signal</keyword>
<comment type="caution">
    <text evidence="4">The sequence shown here is derived from an EMBL/GenBank/DDBJ whole genome shotgun (WGS) entry which is preliminary data.</text>
</comment>
<feature type="region of interest" description="Disordered" evidence="1">
    <location>
        <begin position="960"/>
        <end position="1076"/>
    </location>
</feature>
<feature type="compositionally biased region" description="Polar residues" evidence="1">
    <location>
        <begin position="758"/>
        <end position="767"/>
    </location>
</feature>
<feature type="region of interest" description="Disordered" evidence="1">
    <location>
        <begin position="1173"/>
        <end position="1200"/>
    </location>
</feature>
<dbReference type="GO" id="GO:0008061">
    <property type="term" value="F:chitin binding"/>
    <property type="evidence" value="ECO:0007669"/>
    <property type="project" value="InterPro"/>
</dbReference>
<dbReference type="PROSITE" id="PS50940">
    <property type="entry name" value="CHIT_BIND_II"/>
    <property type="match status" value="1"/>
</dbReference>
<feature type="chain" id="PRO_5042963409" description="Chitin-binding type-2 domain-containing protein" evidence="2">
    <location>
        <begin position="22"/>
        <end position="1305"/>
    </location>
</feature>
<evidence type="ECO:0000259" key="3">
    <source>
        <dbReference type="PROSITE" id="PS50940"/>
    </source>
</evidence>